<dbReference type="Proteomes" id="UP000255234">
    <property type="component" value="Unassembled WGS sequence"/>
</dbReference>
<evidence type="ECO:0000256" key="2">
    <source>
        <dbReference type="ARBA" id="ARBA00022475"/>
    </source>
</evidence>
<gene>
    <name evidence="8" type="primary">lgt_1</name>
    <name evidence="8" type="ORF">NCTC10571_00885</name>
</gene>
<evidence type="ECO:0000313" key="9">
    <source>
        <dbReference type="Proteomes" id="UP000255234"/>
    </source>
</evidence>
<evidence type="ECO:0000313" key="8">
    <source>
        <dbReference type="EMBL" id="STY70743.1"/>
    </source>
</evidence>
<sequence length="263" mass="30648">MEFVAFYLGDINIYWYGLIIVFALLIGLGISKIMFKLYGEKFSPMWDLLIFIIPVSLICARIFYVIIHLDAYMSNISQIFCIWQGGLSIYGALLGFLATSIVFLRKYGYNLWLWFDLMMPSILFGLIILQLANFMMQFSLGTPLGLDIPNDHSLAEYVEYRYRPTGFEAYQYFQPVALYQAFAYSIVFIISVLCLLINRKYKFLAEGTVFLFSVILMAIIRFGIGFMYFSVNKDMLLYPMQWIALTVMIATIFIYVVKRFQHN</sequence>
<feature type="transmembrane region" description="Helical" evidence="7">
    <location>
        <begin position="209"/>
        <end position="229"/>
    </location>
</feature>
<proteinExistence type="inferred from homology"/>
<dbReference type="Pfam" id="PF01790">
    <property type="entry name" value="LGT"/>
    <property type="match status" value="1"/>
</dbReference>
<feature type="transmembrane region" description="Helical" evidence="7">
    <location>
        <begin position="111"/>
        <end position="132"/>
    </location>
</feature>
<accession>A0A378NQS6</accession>
<keyword evidence="8" id="KW-0449">Lipoprotein</keyword>
<evidence type="ECO:0000256" key="6">
    <source>
        <dbReference type="ARBA" id="ARBA00023136"/>
    </source>
</evidence>
<dbReference type="GO" id="GO:0008961">
    <property type="term" value="F:phosphatidylglycerol-prolipoprotein diacylglyceryl transferase activity"/>
    <property type="evidence" value="ECO:0007669"/>
    <property type="project" value="InterPro"/>
</dbReference>
<dbReference type="GO" id="GO:0005886">
    <property type="term" value="C:plasma membrane"/>
    <property type="evidence" value="ECO:0007669"/>
    <property type="project" value="InterPro"/>
</dbReference>
<evidence type="ECO:0000256" key="1">
    <source>
        <dbReference type="ARBA" id="ARBA00007150"/>
    </source>
</evidence>
<keyword evidence="3 8" id="KW-0808">Transferase</keyword>
<evidence type="ECO:0000256" key="4">
    <source>
        <dbReference type="ARBA" id="ARBA00022692"/>
    </source>
</evidence>
<feature type="transmembrane region" description="Helical" evidence="7">
    <location>
        <begin position="47"/>
        <end position="67"/>
    </location>
</feature>
<dbReference type="PANTHER" id="PTHR30589:SF0">
    <property type="entry name" value="PHOSPHATIDYLGLYCEROL--PROLIPOPROTEIN DIACYLGLYCERYL TRANSFERASE"/>
    <property type="match status" value="1"/>
</dbReference>
<keyword evidence="4 7" id="KW-0812">Transmembrane</keyword>
<feature type="transmembrane region" description="Helical" evidence="7">
    <location>
        <begin position="235"/>
        <end position="257"/>
    </location>
</feature>
<dbReference type="AlphaFoldDB" id="A0A378NQS6"/>
<dbReference type="EC" id="2.4.99.-" evidence="8"/>
<feature type="transmembrane region" description="Helical" evidence="7">
    <location>
        <begin position="13"/>
        <end position="35"/>
    </location>
</feature>
<reference evidence="8 9" key="1">
    <citation type="submission" date="2018-06" db="EMBL/GenBank/DDBJ databases">
        <authorList>
            <consortium name="Pathogen Informatics"/>
            <person name="Doyle S."/>
        </authorList>
    </citation>
    <scope>NUCLEOTIDE SEQUENCE [LARGE SCALE GENOMIC DNA]</scope>
    <source>
        <strain evidence="8 9">NCTC10571</strain>
    </source>
</reference>
<dbReference type="GO" id="GO:0042158">
    <property type="term" value="P:lipoprotein biosynthetic process"/>
    <property type="evidence" value="ECO:0007669"/>
    <property type="project" value="InterPro"/>
</dbReference>
<evidence type="ECO:0000256" key="3">
    <source>
        <dbReference type="ARBA" id="ARBA00022679"/>
    </source>
</evidence>
<organism evidence="8 9">
    <name type="scientific">Megamonas hypermegale</name>
    <dbReference type="NCBI Taxonomy" id="158847"/>
    <lineage>
        <taxon>Bacteria</taxon>
        <taxon>Bacillati</taxon>
        <taxon>Bacillota</taxon>
        <taxon>Negativicutes</taxon>
        <taxon>Selenomonadales</taxon>
        <taxon>Selenomonadaceae</taxon>
        <taxon>Megamonas</taxon>
    </lineage>
</organism>
<dbReference type="PANTHER" id="PTHR30589">
    <property type="entry name" value="PROLIPOPROTEIN DIACYLGLYCERYL TRANSFERASE"/>
    <property type="match status" value="1"/>
</dbReference>
<evidence type="ECO:0000256" key="7">
    <source>
        <dbReference type="SAM" id="Phobius"/>
    </source>
</evidence>
<dbReference type="RefSeq" id="WP_115151248.1">
    <property type="nucleotide sequence ID" value="NZ_UGPP01000001.1"/>
</dbReference>
<protein>
    <submittedName>
        <fullName evidence="8">Prolipoprotein diacylglyceryl transferase</fullName>
        <ecNumber evidence="8">2.4.99.-</ecNumber>
    </submittedName>
</protein>
<name>A0A378NQS6_9FIRM</name>
<keyword evidence="2" id="KW-1003">Cell membrane</keyword>
<dbReference type="EMBL" id="UGPP01000001">
    <property type="protein sequence ID" value="STY70743.1"/>
    <property type="molecule type" value="Genomic_DNA"/>
</dbReference>
<feature type="transmembrane region" description="Helical" evidence="7">
    <location>
        <begin position="177"/>
        <end position="197"/>
    </location>
</feature>
<dbReference type="InterPro" id="IPR001640">
    <property type="entry name" value="Lgt"/>
</dbReference>
<comment type="similarity">
    <text evidence="1">Belongs to the Lgt family.</text>
</comment>
<feature type="transmembrane region" description="Helical" evidence="7">
    <location>
        <begin position="87"/>
        <end position="104"/>
    </location>
</feature>
<evidence type="ECO:0000256" key="5">
    <source>
        <dbReference type="ARBA" id="ARBA00022989"/>
    </source>
</evidence>
<keyword evidence="6 7" id="KW-0472">Membrane</keyword>
<keyword evidence="5 7" id="KW-1133">Transmembrane helix</keyword>
<keyword evidence="8" id="KW-0328">Glycosyltransferase</keyword>